<keyword evidence="2" id="KW-1185">Reference proteome</keyword>
<evidence type="ECO:0000313" key="1">
    <source>
        <dbReference type="EMBL" id="MBD1391999.1"/>
    </source>
</evidence>
<protein>
    <submittedName>
        <fullName evidence="1">Uncharacterized protein</fullName>
    </submittedName>
</protein>
<dbReference type="Proteomes" id="UP000619078">
    <property type="component" value="Unassembled WGS sequence"/>
</dbReference>
<organism evidence="1 2">
    <name type="scientific">Mucilaginibacter glaciei</name>
    <dbReference type="NCBI Taxonomy" id="2772109"/>
    <lineage>
        <taxon>Bacteria</taxon>
        <taxon>Pseudomonadati</taxon>
        <taxon>Bacteroidota</taxon>
        <taxon>Sphingobacteriia</taxon>
        <taxon>Sphingobacteriales</taxon>
        <taxon>Sphingobacteriaceae</taxon>
        <taxon>Mucilaginibacter</taxon>
    </lineage>
</organism>
<dbReference type="EMBL" id="JACWMX010000001">
    <property type="protein sequence ID" value="MBD1391999.1"/>
    <property type="molecule type" value="Genomic_DNA"/>
</dbReference>
<name>A0A926NUJ3_9SPHI</name>
<comment type="caution">
    <text evidence="1">The sequence shown here is derived from an EMBL/GenBank/DDBJ whole genome shotgun (WGS) entry which is preliminary data.</text>
</comment>
<gene>
    <name evidence="1" type="ORF">IDJ76_02690</name>
</gene>
<dbReference type="RefSeq" id="WP_191160460.1">
    <property type="nucleotide sequence ID" value="NZ_JACWMX010000001.1"/>
</dbReference>
<dbReference type="AlphaFoldDB" id="A0A926NUJ3"/>
<evidence type="ECO:0000313" key="2">
    <source>
        <dbReference type="Proteomes" id="UP000619078"/>
    </source>
</evidence>
<sequence length="98" mass="11203">MVILKISADTPEEREVEIVTERGLWETGIYKIFGVSDPNGALRESKESADKSDPDFLGEFNVNKENADWEYRGEKISDDEQKEIADFILDYQPPDGVY</sequence>
<accession>A0A926NUJ3</accession>
<proteinExistence type="predicted"/>
<reference evidence="1" key="1">
    <citation type="submission" date="2020-09" db="EMBL/GenBank/DDBJ databases">
        <title>Novel species of Mucilaginibacter isolated from a glacier on the Tibetan Plateau.</title>
        <authorList>
            <person name="Liu Q."/>
            <person name="Xin Y.-H."/>
        </authorList>
    </citation>
    <scope>NUCLEOTIDE SEQUENCE</scope>
    <source>
        <strain evidence="1">ZB1P21</strain>
    </source>
</reference>